<dbReference type="EMBL" id="DQZW01000273">
    <property type="protein sequence ID" value="HDL90399.1"/>
    <property type="molecule type" value="Genomic_DNA"/>
</dbReference>
<evidence type="ECO:0000256" key="4">
    <source>
        <dbReference type="ARBA" id="ARBA00022741"/>
    </source>
</evidence>
<protein>
    <recommendedName>
        <fullName evidence="7 8">Glutamine-dependent NAD(+) synthetase</fullName>
        <ecNumber evidence="7 8">6.3.5.1</ecNumber>
    </recommendedName>
    <alternativeName>
        <fullName evidence="7 8">NAD(+) synthase [glutamine-hydrolyzing]</fullName>
    </alternativeName>
</protein>
<dbReference type="Pfam" id="PF00795">
    <property type="entry name" value="CN_hydrolase"/>
    <property type="match status" value="1"/>
</dbReference>
<comment type="caution">
    <text evidence="11">The sequence shown here is derived from an EMBL/GenBank/DDBJ whole genome shotgun (WGS) entry which is preliminary data.</text>
</comment>
<dbReference type="GO" id="GO:0005737">
    <property type="term" value="C:cytoplasm"/>
    <property type="evidence" value="ECO:0007669"/>
    <property type="project" value="InterPro"/>
</dbReference>
<dbReference type="PROSITE" id="PS50263">
    <property type="entry name" value="CN_HYDROLASE"/>
    <property type="match status" value="1"/>
</dbReference>
<dbReference type="NCBIfam" id="NF010588">
    <property type="entry name" value="PRK13981.1"/>
    <property type="match status" value="1"/>
</dbReference>
<evidence type="ECO:0000256" key="5">
    <source>
        <dbReference type="ARBA" id="ARBA00022840"/>
    </source>
</evidence>
<comment type="similarity">
    <text evidence="9">Belongs to the NAD synthetase family.</text>
</comment>
<evidence type="ECO:0000256" key="7">
    <source>
        <dbReference type="HAMAP-Rule" id="MF_02090"/>
    </source>
</evidence>
<comment type="similarity">
    <text evidence="2 7 8">In the C-terminal section; belongs to the NAD synthetase family.</text>
</comment>
<feature type="binding site" evidence="7">
    <location>
        <position position="407"/>
    </location>
    <ligand>
        <name>deamido-NAD(+)</name>
        <dbReference type="ChEBI" id="CHEBI:58437"/>
        <note>ligand shared between two neighboring subunits</note>
    </ligand>
</feature>
<evidence type="ECO:0000256" key="6">
    <source>
        <dbReference type="ARBA" id="ARBA00023027"/>
    </source>
</evidence>
<name>A0A7C1AUZ6_9BACT</name>
<feature type="active site" description="For glutaminase activity" evidence="7">
    <location>
        <position position="112"/>
    </location>
</feature>
<evidence type="ECO:0000256" key="9">
    <source>
        <dbReference type="RuleBase" id="RU003811"/>
    </source>
</evidence>
<comment type="catalytic activity">
    <reaction evidence="7 8">
        <text>deamido-NAD(+) + L-glutamine + ATP + H2O = L-glutamate + AMP + diphosphate + NAD(+) + H(+)</text>
        <dbReference type="Rhea" id="RHEA:24384"/>
        <dbReference type="ChEBI" id="CHEBI:15377"/>
        <dbReference type="ChEBI" id="CHEBI:15378"/>
        <dbReference type="ChEBI" id="CHEBI:29985"/>
        <dbReference type="ChEBI" id="CHEBI:30616"/>
        <dbReference type="ChEBI" id="CHEBI:33019"/>
        <dbReference type="ChEBI" id="CHEBI:57540"/>
        <dbReference type="ChEBI" id="CHEBI:58359"/>
        <dbReference type="ChEBI" id="CHEBI:58437"/>
        <dbReference type="ChEBI" id="CHEBI:456215"/>
        <dbReference type="EC" id="6.3.5.1"/>
    </reaction>
</comment>
<keyword evidence="6 7" id="KW-0520">NAD</keyword>
<dbReference type="GO" id="GO:0005524">
    <property type="term" value="F:ATP binding"/>
    <property type="evidence" value="ECO:0007669"/>
    <property type="project" value="UniProtKB-UniRule"/>
</dbReference>
<dbReference type="SUPFAM" id="SSF52402">
    <property type="entry name" value="Adenine nucleotide alpha hydrolases-like"/>
    <property type="match status" value="1"/>
</dbReference>
<feature type="domain" description="CN hydrolase" evidence="10">
    <location>
        <begin position="1"/>
        <end position="256"/>
    </location>
</feature>
<dbReference type="InterPro" id="IPR003694">
    <property type="entry name" value="NAD_synthase"/>
</dbReference>
<dbReference type="FunFam" id="3.40.50.620:FF:000106">
    <property type="entry name" value="Glutamine-dependent NAD(+) synthetase"/>
    <property type="match status" value="1"/>
</dbReference>
<dbReference type="UniPathway" id="UPA00253">
    <property type="reaction ID" value="UER00334"/>
</dbReference>
<evidence type="ECO:0000259" key="10">
    <source>
        <dbReference type="PROSITE" id="PS50263"/>
    </source>
</evidence>
<dbReference type="NCBIfam" id="TIGR00552">
    <property type="entry name" value="nadE"/>
    <property type="match status" value="1"/>
</dbReference>
<feature type="binding site" evidence="7">
    <location>
        <position position="118"/>
    </location>
    <ligand>
        <name>L-glutamine</name>
        <dbReference type="ChEBI" id="CHEBI:58359"/>
    </ligand>
</feature>
<feature type="binding site" evidence="7">
    <location>
        <position position="402"/>
    </location>
    <ligand>
        <name>ATP</name>
        <dbReference type="ChEBI" id="CHEBI:30616"/>
    </ligand>
</feature>
<keyword evidence="4 7" id="KW-0547">Nucleotide-binding</keyword>
<comment type="function">
    <text evidence="7">Catalyzes the ATP-dependent amidation of deamido-NAD to form NAD. Uses L-glutamine as a nitrogen source.</text>
</comment>
<evidence type="ECO:0000313" key="11">
    <source>
        <dbReference type="EMBL" id="HDL90399.1"/>
    </source>
</evidence>
<reference evidence="11" key="1">
    <citation type="journal article" date="2020" name="mSystems">
        <title>Genome- and Community-Level Interaction Insights into Carbon Utilization and Element Cycling Functions of Hydrothermarchaeota in Hydrothermal Sediment.</title>
        <authorList>
            <person name="Zhou Z."/>
            <person name="Liu Y."/>
            <person name="Xu W."/>
            <person name="Pan J."/>
            <person name="Luo Z.H."/>
            <person name="Li M."/>
        </authorList>
    </citation>
    <scope>NUCLEOTIDE SEQUENCE [LARGE SCALE GENOMIC DNA]</scope>
    <source>
        <strain evidence="11">HyVt-19</strain>
    </source>
</reference>
<dbReference type="CDD" id="cd07570">
    <property type="entry name" value="GAT_Gln-NAD-synth"/>
    <property type="match status" value="1"/>
</dbReference>
<evidence type="ECO:0000256" key="8">
    <source>
        <dbReference type="PIRNR" id="PIRNR006630"/>
    </source>
</evidence>
<feature type="binding site" evidence="7">
    <location>
        <position position="378"/>
    </location>
    <ligand>
        <name>deamido-NAD(+)</name>
        <dbReference type="ChEBI" id="CHEBI:58437"/>
        <note>ligand shared between two neighboring subunits</note>
    </ligand>
</feature>
<evidence type="ECO:0000256" key="3">
    <source>
        <dbReference type="ARBA" id="ARBA00022598"/>
    </source>
</evidence>
<feature type="binding site" evidence="7">
    <location>
        <begin position="295"/>
        <end position="302"/>
    </location>
    <ligand>
        <name>ATP</name>
        <dbReference type="ChEBI" id="CHEBI:30616"/>
    </ligand>
</feature>
<dbReference type="CDD" id="cd00553">
    <property type="entry name" value="NAD_synthase"/>
    <property type="match status" value="1"/>
</dbReference>
<dbReference type="Gene3D" id="3.40.50.620">
    <property type="entry name" value="HUPs"/>
    <property type="match status" value="1"/>
</dbReference>
<dbReference type="GO" id="GO:0009435">
    <property type="term" value="P:NAD+ biosynthetic process"/>
    <property type="evidence" value="ECO:0007669"/>
    <property type="project" value="UniProtKB-UniRule"/>
</dbReference>
<gene>
    <name evidence="7" type="primary">nadE</name>
    <name evidence="11" type="ORF">ENG14_05800</name>
</gene>
<dbReference type="GO" id="GO:0003952">
    <property type="term" value="F:NAD+ synthase (glutamine-hydrolyzing) activity"/>
    <property type="evidence" value="ECO:0007669"/>
    <property type="project" value="UniProtKB-UniRule"/>
</dbReference>
<dbReference type="Gene3D" id="3.60.110.10">
    <property type="entry name" value="Carbon-nitrogen hydrolase"/>
    <property type="match status" value="1"/>
</dbReference>
<dbReference type="EC" id="6.3.5.1" evidence="7 8"/>
<feature type="binding site" evidence="7">
    <location>
        <position position="185"/>
    </location>
    <ligand>
        <name>L-glutamine</name>
        <dbReference type="ChEBI" id="CHEBI:58359"/>
    </ligand>
</feature>
<dbReference type="InterPro" id="IPR022310">
    <property type="entry name" value="NAD/GMP_synthase"/>
</dbReference>
<dbReference type="HAMAP" id="MF_02090">
    <property type="entry name" value="NadE_glutamine_dep"/>
    <property type="match status" value="1"/>
</dbReference>
<dbReference type="AlphaFoldDB" id="A0A7C1AUZ6"/>
<dbReference type="PANTHER" id="PTHR23090:SF9">
    <property type="entry name" value="GLUTAMINE-DEPENDENT NAD(+) SYNTHETASE"/>
    <property type="match status" value="1"/>
</dbReference>
<dbReference type="SUPFAM" id="SSF56317">
    <property type="entry name" value="Carbon-nitrogen hydrolase"/>
    <property type="match status" value="1"/>
</dbReference>
<dbReference type="Proteomes" id="UP000886355">
    <property type="component" value="Unassembled WGS sequence"/>
</dbReference>
<dbReference type="GO" id="GO:0004359">
    <property type="term" value="F:glutaminase activity"/>
    <property type="evidence" value="ECO:0007669"/>
    <property type="project" value="InterPro"/>
</dbReference>
<evidence type="ECO:0000256" key="2">
    <source>
        <dbReference type="ARBA" id="ARBA00007145"/>
    </source>
</evidence>
<accession>A0A7C1AUZ6</accession>
<dbReference type="InterPro" id="IPR036526">
    <property type="entry name" value="C-N_Hydrolase_sf"/>
</dbReference>
<dbReference type="InterPro" id="IPR014729">
    <property type="entry name" value="Rossmann-like_a/b/a_fold"/>
</dbReference>
<dbReference type="PIRSF" id="PIRSF006630">
    <property type="entry name" value="NADS_GAT"/>
    <property type="match status" value="1"/>
</dbReference>
<dbReference type="PANTHER" id="PTHR23090">
    <property type="entry name" value="NH 3 /GLUTAMINE-DEPENDENT NAD + SYNTHETASE"/>
    <property type="match status" value="1"/>
</dbReference>
<feature type="active site" description="Proton acceptor; for glutaminase activity" evidence="7">
    <location>
        <position position="41"/>
    </location>
</feature>
<feature type="binding site" evidence="7">
    <location>
        <position position="191"/>
    </location>
    <ligand>
        <name>L-glutamine</name>
        <dbReference type="ChEBI" id="CHEBI:58359"/>
    </ligand>
</feature>
<dbReference type="InterPro" id="IPR014445">
    <property type="entry name" value="Gln-dep_NAD_synthase"/>
</dbReference>
<keyword evidence="3 7" id="KW-0436">Ligase</keyword>
<dbReference type="Pfam" id="PF02540">
    <property type="entry name" value="NAD_synthase"/>
    <property type="match status" value="1"/>
</dbReference>
<organism evidence="11">
    <name type="scientific">Thermodesulforhabdus norvegica</name>
    <dbReference type="NCBI Taxonomy" id="39841"/>
    <lineage>
        <taxon>Bacteria</taxon>
        <taxon>Pseudomonadati</taxon>
        <taxon>Thermodesulfobacteriota</taxon>
        <taxon>Syntrophobacteria</taxon>
        <taxon>Syntrophobacterales</taxon>
        <taxon>Thermodesulforhabdaceae</taxon>
        <taxon>Thermodesulforhabdus</taxon>
    </lineage>
</organism>
<dbReference type="InterPro" id="IPR003010">
    <property type="entry name" value="C-N_Hydrolase"/>
</dbReference>
<sequence>MKIALVQMNPTIGDFHGNIERMQSFLEEASKQKCDIVIFPELSFIGYPPRDFLDRPAFVEDSIRCWPLLERMSSEIDIICGAISKNNDLYGKPYFNSVLYFSSGKLQAQAHKQLLPFYDVFDEERYFEPGRKTVVVSVKGLRLGLTICEDIWNHEGILPRKFYPKDPVEDLKGLGVDMVINIAASPYFVGKMEKIMNPLLSRVASEIGAPVVYVNQVGGNDELIFQGCSMVYLADGSVAAKAASFKEDLIVFDLDKKTGEFRDRSAMEVEEVVEALCMGLRDYMRKCGFDKVVLGLSGGIDSSVAACIARLSLGKDRVLGVGLPGPYSSPESLEDAHELAKRLEIGWDVVSIRPLFNVACEALASLFEGLDPDITEENIQARLRGLVLMAISNKFGRLLLSTGNKSELAVGYCTLYGDMNGGLAILGDVPKTMVYRIGHYFRDKYRWIPERVLTKAPSAELKPNQTDQDTLPPYDVLDRILELYIEENMGEQEIAAQGFDADTVREVIFMVEKNEYKRRQAPPVLKVTSKAFGSGRRMPIAHGYRPWK</sequence>
<evidence type="ECO:0000256" key="1">
    <source>
        <dbReference type="ARBA" id="ARBA00005188"/>
    </source>
</evidence>
<keyword evidence="5 7" id="KW-0067">ATP-binding</keyword>
<dbReference type="GO" id="GO:0008795">
    <property type="term" value="F:NAD+ synthase activity"/>
    <property type="evidence" value="ECO:0007669"/>
    <property type="project" value="UniProtKB-UniRule"/>
</dbReference>
<feature type="active site" description="Nucleophile; for glutaminase activity" evidence="7">
    <location>
        <position position="148"/>
    </location>
</feature>
<proteinExistence type="inferred from homology"/>
<comment type="caution">
    <text evidence="7">Lacks conserved residue(s) required for the propagation of feature annotation.</text>
</comment>
<feature type="binding site" evidence="7">
    <location>
        <position position="517"/>
    </location>
    <ligand>
        <name>deamido-NAD(+)</name>
        <dbReference type="ChEBI" id="CHEBI:58437"/>
        <note>ligand shared between two neighboring subunits</note>
    </ligand>
</feature>
<comment type="pathway">
    <text evidence="1 7 8">Cofactor biosynthesis; NAD(+) biosynthesis; NAD(+) from deamido-NAD(+) (L-Gln route): step 1/1.</text>
</comment>